<reference evidence="3" key="1">
    <citation type="submission" date="2015-10" db="EMBL/GenBank/DDBJ databases">
        <title>Niche specialization of a soil ammonia-oxidizing archaeon, Candidatus Nitrosocosmicus oleophilus.</title>
        <authorList>
            <person name="Jung M.-Y."/>
            <person name="Rhee S.-K."/>
        </authorList>
    </citation>
    <scope>NUCLEOTIDE SEQUENCE [LARGE SCALE GENOMIC DNA]</scope>
    <source>
        <strain evidence="3">MY3</strain>
    </source>
</reference>
<dbReference type="Proteomes" id="UP000058925">
    <property type="component" value="Chromosome"/>
</dbReference>
<dbReference type="GeneID" id="60423477"/>
<sequence>MKNQTVLSSISLLLILMASPFALAFASTETDDDFLNIREATVDADSDEMSAFLKTHGHIPTNGDGGAFGYGLLTSEGLDAVVVSTTHAGVLDSEEQDDANDPVWHNHFVTLGDDSVNCGDDPAVKSITFESPGQIRIQDENADLTQIPSSFSGTDALNQDDLTIAPGTDVDDVVSFKLSPQFNDNNELEAVCVTDIQPADNVVSDNDDNSNNNNDDNTNSNSGNSASQGIGQVESNKQ</sequence>
<protein>
    <submittedName>
        <fullName evidence="2">Uncharacterized protein</fullName>
    </submittedName>
</protein>
<evidence type="ECO:0000313" key="3">
    <source>
        <dbReference type="Proteomes" id="UP000058925"/>
    </source>
</evidence>
<feature type="region of interest" description="Disordered" evidence="1">
    <location>
        <begin position="200"/>
        <end position="238"/>
    </location>
</feature>
<dbReference type="KEGG" id="taa:NMY3_03679"/>
<proteinExistence type="predicted"/>
<dbReference type="RefSeq" id="WP_231100139.1">
    <property type="nucleotide sequence ID" value="NZ_CP012850.1"/>
</dbReference>
<dbReference type="EMBL" id="CP012850">
    <property type="protein sequence ID" value="ALI37861.1"/>
    <property type="molecule type" value="Genomic_DNA"/>
</dbReference>
<feature type="compositionally biased region" description="Low complexity" evidence="1">
    <location>
        <begin position="200"/>
        <end position="227"/>
    </location>
</feature>
<organism evidence="2 3">
    <name type="scientific">Candidatus Nitrosocosmicus oleophilus</name>
    <dbReference type="NCBI Taxonomy" id="1353260"/>
    <lineage>
        <taxon>Archaea</taxon>
        <taxon>Nitrososphaerota</taxon>
        <taxon>Nitrososphaeria</taxon>
        <taxon>Nitrososphaerales</taxon>
        <taxon>Nitrososphaeraceae</taxon>
        <taxon>Candidatus Nitrosocosmicus</taxon>
    </lineage>
</organism>
<name>A0A654M590_9ARCH</name>
<gene>
    <name evidence="2" type="ORF">NMY3_03679</name>
</gene>
<evidence type="ECO:0000256" key="1">
    <source>
        <dbReference type="SAM" id="MobiDB-lite"/>
    </source>
</evidence>
<feature type="compositionally biased region" description="Polar residues" evidence="1">
    <location>
        <begin position="228"/>
        <end position="238"/>
    </location>
</feature>
<keyword evidence="3" id="KW-1185">Reference proteome</keyword>
<accession>A0A654M590</accession>
<dbReference type="AlphaFoldDB" id="A0A654M590"/>
<evidence type="ECO:0000313" key="2">
    <source>
        <dbReference type="EMBL" id="ALI37861.1"/>
    </source>
</evidence>